<feature type="non-terminal residue" evidence="1">
    <location>
        <position position="1"/>
    </location>
</feature>
<dbReference type="AlphaFoldDB" id="A0A8H7ZKR7"/>
<comment type="caution">
    <text evidence="1">The sequence shown here is derived from an EMBL/GenBank/DDBJ whole genome shotgun (WGS) entry which is preliminary data.</text>
</comment>
<sequence>FWGAAKRLARQQCDYSYKGLCDRVPNILDNIPLAQIRHFAGKAWRYIEPYANGLDVHQAEDAERKLRAEKKFKSHRRICQDD</sequence>
<accession>A0A8H7ZKR7</accession>
<dbReference type="OrthoDB" id="10044727at2759"/>
<reference evidence="1 2" key="1">
    <citation type="journal article" name="Sci. Rep.">
        <title>Genome-scale phylogenetic analyses confirm Olpidium as the closest living zoosporic fungus to the non-flagellated, terrestrial fungi.</title>
        <authorList>
            <person name="Chang Y."/>
            <person name="Rochon D."/>
            <person name="Sekimoto S."/>
            <person name="Wang Y."/>
            <person name="Chovatia M."/>
            <person name="Sandor L."/>
            <person name="Salamov A."/>
            <person name="Grigoriev I.V."/>
            <person name="Stajich J.E."/>
            <person name="Spatafora J.W."/>
        </authorList>
    </citation>
    <scope>NUCLEOTIDE SEQUENCE [LARGE SCALE GENOMIC DNA]</scope>
    <source>
        <strain evidence="1">S191</strain>
    </source>
</reference>
<evidence type="ECO:0000313" key="1">
    <source>
        <dbReference type="EMBL" id="KAG5455594.1"/>
    </source>
</evidence>
<proteinExistence type="predicted"/>
<organism evidence="1 2">
    <name type="scientific">Olpidium bornovanus</name>
    <dbReference type="NCBI Taxonomy" id="278681"/>
    <lineage>
        <taxon>Eukaryota</taxon>
        <taxon>Fungi</taxon>
        <taxon>Fungi incertae sedis</taxon>
        <taxon>Olpidiomycota</taxon>
        <taxon>Olpidiomycotina</taxon>
        <taxon>Olpidiomycetes</taxon>
        <taxon>Olpidiales</taxon>
        <taxon>Olpidiaceae</taxon>
        <taxon>Olpidium</taxon>
    </lineage>
</organism>
<name>A0A8H7ZKR7_9FUNG</name>
<evidence type="ECO:0000313" key="2">
    <source>
        <dbReference type="Proteomes" id="UP000673691"/>
    </source>
</evidence>
<gene>
    <name evidence="1" type="ORF">BJ554DRAFT_4943</name>
</gene>
<dbReference type="Proteomes" id="UP000673691">
    <property type="component" value="Unassembled WGS sequence"/>
</dbReference>
<dbReference type="EMBL" id="JAEFCI010013121">
    <property type="protein sequence ID" value="KAG5455594.1"/>
    <property type="molecule type" value="Genomic_DNA"/>
</dbReference>
<keyword evidence="2" id="KW-1185">Reference proteome</keyword>
<protein>
    <submittedName>
        <fullName evidence="1">Uncharacterized protein</fullName>
    </submittedName>
</protein>